<dbReference type="EMBL" id="QBKU01000014">
    <property type="protein sequence ID" value="PTX65136.1"/>
    <property type="molecule type" value="Genomic_DNA"/>
</dbReference>
<keyword evidence="6" id="KW-0282">Flagellum</keyword>
<evidence type="ECO:0000256" key="2">
    <source>
        <dbReference type="ARBA" id="ARBA00023143"/>
    </source>
</evidence>
<dbReference type="AlphaFoldDB" id="A0A2T6CA30"/>
<evidence type="ECO:0000313" key="6">
    <source>
        <dbReference type="EMBL" id="PTX65136.1"/>
    </source>
</evidence>
<dbReference type="Pfam" id="PF00669">
    <property type="entry name" value="Flagellin_N"/>
    <property type="match status" value="1"/>
</dbReference>
<keyword evidence="6" id="KW-0969">Cilium</keyword>
<evidence type="ECO:0000259" key="4">
    <source>
        <dbReference type="Pfam" id="PF00669"/>
    </source>
</evidence>
<dbReference type="PANTHER" id="PTHR42792:SF1">
    <property type="entry name" value="FLAGELLAR HOOK-ASSOCIATED PROTEIN 3"/>
    <property type="match status" value="1"/>
</dbReference>
<dbReference type="Gene3D" id="1.20.1330.10">
    <property type="entry name" value="f41 fragment of flagellin, N-terminal domain"/>
    <property type="match status" value="1"/>
</dbReference>
<keyword evidence="6" id="KW-0966">Cell projection</keyword>
<proteinExistence type="inferred from homology"/>
<dbReference type="OrthoDB" id="7312911at2"/>
<comment type="function">
    <text evidence="3">Flagellin is the subunit protein which polymerizes to form the filaments of bacterial flagella.</text>
</comment>
<dbReference type="InterPro" id="IPR046358">
    <property type="entry name" value="Flagellin_C"/>
</dbReference>
<evidence type="ECO:0000259" key="5">
    <source>
        <dbReference type="Pfam" id="PF00700"/>
    </source>
</evidence>
<name>A0A2T6CA30_9RHOB</name>
<dbReference type="PANTHER" id="PTHR42792">
    <property type="entry name" value="FLAGELLIN"/>
    <property type="match status" value="1"/>
</dbReference>
<evidence type="ECO:0000256" key="1">
    <source>
        <dbReference type="ARBA" id="ARBA00005709"/>
    </source>
</evidence>
<dbReference type="Proteomes" id="UP000244092">
    <property type="component" value="Unassembled WGS sequence"/>
</dbReference>
<comment type="subcellular location">
    <subcellularLocation>
        <location evidence="3">Secreted</location>
    </subcellularLocation>
    <subcellularLocation>
        <location evidence="3">Bacterial flagellum</location>
    </subcellularLocation>
</comment>
<keyword evidence="2 3" id="KW-0975">Bacterial flagellum</keyword>
<dbReference type="RefSeq" id="WP_025048545.1">
    <property type="nucleotide sequence ID" value="NZ_QBKU01000014.1"/>
</dbReference>
<dbReference type="SUPFAM" id="SSF64518">
    <property type="entry name" value="Phase 1 flagellin"/>
    <property type="match status" value="1"/>
</dbReference>
<dbReference type="GO" id="GO:0009288">
    <property type="term" value="C:bacterial-type flagellum"/>
    <property type="evidence" value="ECO:0007669"/>
    <property type="project" value="UniProtKB-SubCell"/>
</dbReference>
<comment type="caution">
    <text evidence="6">The sequence shown here is derived from an EMBL/GenBank/DDBJ whole genome shotgun (WGS) entry which is preliminary data.</text>
</comment>
<comment type="similarity">
    <text evidence="1 3">Belongs to the bacterial flagellin family.</text>
</comment>
<dbReference type="GO" id="GO:0005198">
    <property type="term" value="F:structural molecule activity"/>
    <property type="evidence" value="ECO:0007669"/>
    <property type="project" value="UniProtKB-UniRule"/>
</dbReference>
<dbReference type="InterPro" id="IPR001029">
    <property type="entry name" value="Flagellin_N"/>
</dbReference>
<gene>
    <name evidence="6" type="ORF">C8N31_11454</name>
</gene>
<dbReference type="InterPro" id="IPR001492">
    <property type="entry name" value="Flagellin"/>
</dbReference>
<feature type="domain" description="Flagellin N-terminal" evidence="4">
    <location>
        <begin position="9"/>
        <end position="142"/>
    </location>
</feature>
<feature type="domain" description="Flagellin C-terminal" evidence="5">
    <location>
        <begin position="287"/>
        <end position="359"/>
    </location>
</feature>
<evidence type="ECO:0000313" key="7">
    <source>
        <dbReference type="Proteomes" id="UP000244092"/>
    </source>
</evidence>
<dbReference type="GO" id="GO:0005576">
    <property type="term" value="C:extracellular region"/>
    <property type="evidence" value="ECO:0007669"/>
    <property type="project" value="UniProtKB-SubCell"/>
</dbReference>
<organism evidence="6 7">
    <name type="scientific">Sulfitobacter mediterraneus</name>
    <dbReference type="NCBI Taxonomy" id="83219"/>
    <lineage>
        <taxon>Bacteria</taxon>
        <taxon>Pseudomonadati</taxon>
        <taxon>Pseudomonadota</taxon>
        <taxon>Alphaproteobacteria</taxon>
        <taxon>Rhodobacterales</taxon>
        <taxon>Roseobacteraceae</taxon>
        <taxon>Sulfitobacter</taxon>
    </lineage>
</organism>
<evidence type="ECO:0000256" key="3">
    <source>
        <dbReference type="RuleBase" id="RU362073"/>
    </source>
</evidence>
<reference evidence="6 7" key="1">
    <citation type="submission" date="2018-04" db="EMBL/GenBank/DDBJ databases">
        <title>Genomic Encyclopedia of Archaeal and Bacterial Type Strains, Phase II (KMG-II): from individual species to whole genera.</title>
        <authorList>
            <person name="Goeker M."/>
        </authorList>
    </citation>
    <scope>NUCLEOTIDE SEQUENCE [LARGE SCALE GENOMIC DNA]</scope>
    <source>
        <strain evidence="6 7">DSM 12244</strain>
    </source>
</reference>
<protein>
    <recommendedName>
        <fullName evidence="3">Flagellin</fullName>
    </recommendedName>
</protein>
<sequence>MTFRVGSLSTLQFNMFNRRNVQNTTLALQRAGQEVSTGRKADIYADLGPRSASVMKLRAREADTQTYMQSNAVLGSKLEAMMTSVDSVRGRIQSVLEVTLSNATRPQNGAEVLQREARAALESLVATMNTSYNGDHLFSGLNSDVPPLMRWDQTNPATSLSPEDVLADLFGAGPTDAASATAIADAIDAAFDSADLGDPNRDFEATFYNGSPELDGGGSPTKQVNAWVNTGQEIVYGVRANDEAFREAFKGLAMLATTDISTMNEAAYGTYMNRVVEALTTGQEGMLDASARIGFNQQIVETTQSQLVDLSLVQRTQISQYESVDPYEAITRMQNLENQLEASYQVSARLSGLSILNFLR</sequence>
<keyword evidence="3" id="KW-0964">Secreted</keyword>
<accession>A0A2T6CA30</accession>
<dbReference type="Pfam" id="PF00700">
    <property type="entry name" value="Flagellin_C"/>
    <property type="match status" value="1"/>
</dbReference>